<dbReference type="RefSeq" id="WP_140594472.1">
    <property type="nucleotide sequence ID" value="NZ_VFWZ01000004.1"/>
</dbReference>
<gene>
    <name evidence="2" type="ORF">FHK87_14920</name>
</gene>
<sequence>MITKEEIQQNCVWDDCDTATLHIYSNYFGKEIEVIFRSNSKRKIITDKMVACCNDFLALSEEGAIKLKELLYSHCRLCFNTIQYGHIVPKGIETYLEANQRGFHIFNPDTAFDKSNIESVYIDRDHDHYKNRYVEILFYPDWEDEHGCTIILKNGKPIEFEDSMPYIGKYEYL</sequence>
<keyword evidence="3" id="KW-1185">Reference proteome</keyword>
<dbReference type="EMBL" id="VFWZ01000004">
    <property type="protein sequence ID" value="TPN85310.1"/>
    <property type="molecule type" value="Genomic_DNA"/>
</dbReference>
<evidence type="ECO:0000313" key="3">
    <source>
        <dbReference type="Proteomes" id="UP000315540"/>
    </source>
</evidence>
<feature type="domain" description="DUF6985" evidence="1">
    <location>
        <begin position="6"/>
        <end position="158"/>
    </location>
</feature>
<proteinExistence type="predicted"/>
<dbReference type="Proteomes" id="UP000315540">
    <property type="component" value="Unassembled WGS sequence"/>
</dbReference>
<dbReference type="AlphaFoldDB" id="A0A504JFM0"/>
<organism evidence="2 3">
    <name type="scientific">Aquimarina algicola</name>
    <dbReference type="NCBI Taxonomy" id="2589995"/>
    <lineage>
        <taxon>Bacteria</taxon>
        <taxon>Pseudomonadati</taxon>
        <taxon>Bacteroidota</taxon>
        <taxon>Flavobacteriia</taxon>
        <taxon>Flavobacteriales</taxon>
        <taxon>Flavobacteriaceae</taxon>
        <taxon>Aquimarina</taxon>
    </lineage>
</organism>
<dbReference type="InterPro" id="IPR054254">
    <property type="entry name" value="DUF6985"/>
</dbReference>
<accession>A0A504JFM0</accession>
<dbReference type="Pfam" id="PF22481">
    <property type="entry name" value="DUF6985"/>
    <property type="match status" value="1"/>
</dbReference>
<evidence type="ECO:0000313" key="2">
    <source>
        <dbReference type="EMBL" id="TPN85310.1"/>
    </source>
</evidence>
<name>A0A504JFM0_9FLAO</name>
<protein>
    <recommendedName>
        <fullName evidence="1">DUF6985 domain-containing protein</fullName>
    </recommendedName>
</protein>
<comment type="caution">
    <text evidence="2">The sequence shown here is derived from an EMBL/GenBank/DDBJ whole genome shotgun (WGS) entry which is preliminary data.</text>
</comment>
<reference evidence="2 3" key="1">
    <citation type="submission" date="2019-06" db="EMBL/GenBank/DDBJ databases">
        <authorList>
            <person name="Meng X."/>
        </authorList>
    </citation>
    <scope>NUCLEOTIDE SEQUENCE [LARGE SCALE GENOMIC DNA]</scope>
    <source>
        <strain evidence="2 3">M625</strain>
    </source>
</reference>
<dbReference type="OrthoDB" id="6028394at2"/>
<evidence type="ECO:0000259" key="1">
    <source>
        <dbReference type="Pfam" id="PF22481"/>
    </source>
</evidence>